<protein>
    <submittedName>
        <fullName evidence="2">DUF1801 domain-containing protein</fullName>
    </submittedName>
</protein>
<dbReference type="AlphaFoldDB" id="A0A956SDE2"/>
<comment type="caution">
    <text evidence="2">The sequence shown here is derived from an EMBL/GenBank/DDBJ whole genome shotgun (WGS) entry which is preliminary data.</text>
</comment>
<evidence type="ECO:0000313" key="3">
    <source>
        <dbReference type="Proteomes" id="UP000739538"/>
    </source>
</evidence>
<dbReference type="Pfam" id="PF08818">
    <property type="entry name" value="DUF1801"/>
    <property type="match status" value="1"/>
</dbReference>
<reference evidence="2" key="1">
    <citation type="submission" date="2020-04" db="EMBL/GenBank/DDBJ databases">
        <authorList>
            <person name="Zhang T."/>
        </authorList>
    </citation>
    <scope>NUCLEOTIDE SEQUENCE</scope>
    <source>
        <strain evidence="2">HKST-UBA02</strain>
    </source>
</reference>
<dbReference type="EMBL" id="JAGQHS010000017">
    <property type="protein sequence ID" value="MCA9755179.1"/>
    <property type="molecule type" value="Genomic_DNA"/>
</dbReference>
<evidence type="ECO:0000259" key="1">
    <source>
        <dbReference type="Pfam" id="PF08818"/>
    </source>
</evidence>
<evidence type="ECO:0000313" key="2">
    <source>
        <dbReference type="EMBL" id="MCA9755179.1"/>
    </source>
</evidence>
<dbReference type="InterPro" id="IPR014922">
    <property type="entry name" value="YdhG-like"/>
</dbReference>
<proteinExistence type="predicted"/>
<dbReference type="Proteomes" id="UP000739538">
    <property type="component" value="Unassembled WGS sequence"/>
</dbReference>
<gene>
    <name evidence="2" type="ORF">KDA27_05205</name>
</gene>
<organism evidence="2 3">
    <name type="scientific">Eiseniibacteriota bacterium</name>
    <dbReference type="NCBI Taxonomy" id="2212470"/>
    <lineage>
        <taxon>Bacteria</taxon>
        <taxon>Candidatus Eiseniibacteriota</taxon>
    </lineage>
</organism>
<sequence>MTAKPTSHDAYLDTLDPEKRAALESLRATIRAAAPKAEETISYGVPAFRLNGKVLVMFGATKKHCAFYPGSGTAVDAHADHLAAYETSKGAIRFSPDVPLPVKLVKAIVKYRIKENAHA</sequence>
<accession>A0A956SDE2</accession>
<dbReference type="Gene3D" id="3.90.1150.200">
    <property type="match status" value="1"/>
</dbReference>
<dbReference type="SUPFAM" id="SSF159888">
    <property type="entry name" value="YdhG-like"/>
    <property type="match status" value="1"/>
</dbReference>
<reference evidence="2" key="2">
    <citation type="journal article" date="2021" name="Microbiome">
        <title>Successional dynamics and alternative stable states in a saline activated sludge microbial community over 9 years.</title>
        <authorList>
            <person name="Wang Y."/>
            <person name="Ye J."/>
            <person name="Ju F."/>
            <person name="Liu L."/>
            <person name="Boyd J.A."/>
            <person name="Deng Y."/>
            <person name="Parks D.H."/>
            <person name="Jiang X."/>
            <person name="Yin X."/>
            <person name="Woodcroft B.J."/>
            <person name="Tyson G.W."/>
            <person name="Hugenholtz P."/>
            <person name="Polz M.F."/>
            <person name="Zhang T."/>
        </authorList>
    </citation>
    <scope>NUCLEOTIDE SEQUENCE</scope>
    <source>
        <strain evidence="2">HKST-UBA02</strain>
    </source>
</reference>
<feature type="domain" description="YdhG-like" evidence="1">
    <location>
        <begin position="19"/>
        <end position="113"/>
    </location>
</feature>
<name>A0A956SDE2_UNCEI</name>